<accession>A0ABT4ZHU8</accession>
<sequence length="255" mass="28197">MNLKCCAATAIMLSSISYAHAAEQLVEPAAVAALEQMGQALSGLESFHLSAETEMEVVLDSDQKLTIGGKIMYDVRRPDGLRVALDTDVLQREFYYDGQTAIYVSPDQGYYAVIPEAPDSIHELLELASQKYGLNFPAADLFIWGTEHEPVDQITEGFLVGPATIAGQSVNHWAYRTESQDWEVWLQAEGDPLPLRISYVDRTDPALPRFSATYEWTPEATIDADSFAYMPSDDMQLIEFAQSDLAATANEGEDE</sequence>
<evidence type="ECO:0000256" key="1">
    <source>
        <dbReference type="ARBA" id="ARBA00022729"/>
    </source>
</evidence>
<proteinExistence type="predicted"/>
<dbReference type="InterPro" id="IPR029046">
    <property type="entry name" value="LolA/LolB/LppX"/>
</dbReference>
<organism evidence="3 4">
    <name type="scientific">Paracoccus onchidii</name>
    <dbReference type="NCBI Taxonomy" id="3017813"/>
    <lineage>
        <taxon>Bacteria</taxon>
        <taxon>Pseudomonadati</taxon>
        <taxon>Pseudomonadota</taxon>
        <taxon>Alphaproteobacteria</taxon>
        <taxon>Rhodobacterales</taxon>
        <taxon>Paracoccaceae</taxon>
        <taxon>Paracoccus</taxon>
    </lineage>
</organism>
<evidence type="ECO:0000313" key="3">
    <source>
        <dbReference type="EMBL" id="MDB6178321.1"/>
    </source>
</evidence>
<reference evidence="3" key="1">
    <citation type="submission" date="2022-12" db="EMBL/GenBank/DDBJ databases">
        <title>Paracoccus onchidii sp. nov., isolated from a marine invertebrate from the South China Sea.</title>
        <authorList>
            <person name="Xu S."/>
            <person name="Liu Z."/>
            <person name="Xu Y."/>
        </authorList>
    </citation>
    <scope>NUCLEOTIDE SEQUENCE</scope>
    <source>
        <strain evidence="3">Z330</strain>
    </source>
</reference>
<gene>
    <name evidence="3" type="ORF">PAF17_12520</name>
</gene>
<keyword evidence="4" id="KW-1185">Reference proteome</keyword>
<protein>
    <submittedName>
        <fullName evidence="3">DUF2092 domain-containing protein</fullName>
    </submittedName>
</protein>
<keyword evidence="1 2" id="KW-0732">Signal</keyword>
<dbReference type="SUPFAM" id="SSF89392">
    <property type="entry name" value="Prokaryotic lipoproteins and lipoprotein localization factors"/>
    <property type="match status" value="1"/>
</dbReference>
<evidence type="ECO:0000313" key="4">
    <source>
        <dbReference type="Proteomes" id="UP001165641"/>
    </source>
</evidence>
<name>A0ABT4ZHU8_9RHOB</name>
<feature type="chain" id="PRO_5046350687" evidence="2">
    <location>
        <begin position="22"/>
        <end position="255"/>
    </location>
</feature>
<dbReference type="Pfam" id="PF09865">
    <property type="entry name" value="DUF2092"/>
    <property type="match status" value="1"/>
</dbReference>
<dbReference type="Proteomes" id="UP001165641">
    <property type="component" value="Unassembled WGS sequence"/>
</dbReference>
<feature type="signal peptide" evidence="2">
    <location>
        <begin position="1"/>
        <end position="21"/>
    </location>
</feature>
<dbReference type="RefSeq" id="WP_271889443.1">
    <property type="nucleotide sequence ID" value="NZ_JAQBIE010000015.1"/>
</dbReference>
<dbReference type="InterPro" id="IPR019207">
    <property type="entry name" value="DUF2092"/>
</dbReference>
<dbReference type="EMBL" id="JAQBIE010000015">
    <property type="protein sequence ID" value="MDB6178321.1"/>
    <property type="molecule type" value="Genomic_DNA"/>
</dbReference>
<evidence type="ECO:0000256" key="2">
    <source>
        <dbReference type="SAM" id="SignalP"/>
    </source>
</evidence>
<comment type="caution">
    <text evidence="3">The sequence shown here is derived from an EMBL/GenBank/DDBJ whole genome shotgun (WGS) entry which is preliminary data.</text>
</comment>